<dbReference type="AlphaFoldDB" id="F4XN66"/>
<evidence type="ECO:0000313" key="2">
    <source>
        <dbReference type="Proteomes" id="UP000003959"/>
    </source>
</evidence>
<name>F4XN66_9CYAN</name>
<dbReference type="HOGENOM" id="CLU_3137795_0_0_3"/>
<proteinExistence type="predicted"/>
<protein>
    <submittedName>
        <fullName evidence="1">Uncharacterized protein</fullName>
    </submittedName>
</protein>
<dbReference type="Proteomes" id="UP000003959">
    <property type="component" value="Unassembled WGS sequence"/>
</dbReference>
<organism evidence="1 2">
    <name type="scientific">Moorena producens 3L</name>
    <dbReference type="NCBI Taxonomy" id="489825"/>
    <lineage>
        <taxon>Bacteria</taxon>
        <taxon>Bacillati</taxon>
        <taxon>Cyanobacteriota</taxon>
        <taxon>Cyanophyceae</taxon>
        <taxon>Coleofasciculales</taxon>
        <taxon>Coleofasciculaceae</taxon>
        <taxon>Moorena</taxon>
    </lineage>
</organism>
<sequence>MARSNCPEIKHDSLIALIPIGLTKFSWVRPPNPPNMGGTTEKVPQVWGI</sequence>
<evidence type="ECO:0000313" key="1">
    <source>
        <dbReference type="EMBL" id="EGJ34125.1"/>
    </source>
</evidence>
<keyword evidence="2" id="KW-1185">Reference proteome</keyword>
<gene>
    <name evidence="1" type="ORF">LYNGBM3L_21270</name>
</gene>
<reference evidence="2" key="1">
    <citation type="journal article" date="2011" name="Proc. Natl. Acad. Sci. U.S.A.">
        <title>Genomic insights into the physiology and ecology of the marine filamentous cyanobacterium Lyngbya majuscula.</title>
        <authorList>
            <person name="Jones A.C."/>
            <person name="Monroe E.A."/>
            <person name="Podell S."/>
            <person name="Hess W.R."/>
            <person name="Klages S."/>
            <person name="Esquenazi E."/>
            <person name="Niessen S."/>
            <person name="Hoover H."/>
            <person name="Rothmann M."/>
            <person name="Lasken R.S."/>
            <person name="Yates J.R.III."/>
            <person name="Reinhardt R."/>
            <person name="Kube M."/>
            <person name="Burkart M.D."/>
            <person name="Allen E.E."/>
            <person name="Dorrestein P.C."/>
            <person name="Gerwick W.H."/>
            <person name="Gerwick L."/>
        </authorList>
    </citation>
    <scope>NUCLEOTIDE SEQUENCE [LARGE SCALE GENOMIC DNA]</scope>
    <source>
        <strain evidence="2">3L</strain>
    </source>
</reference>
<dbReference type="EMBL" id="GL890840">
    <property type="protein sequence ID" value="EGJ34125.1"/>
    <property type="molecule type" value="Genomic_DNA"/>
</dbReference>
<accession>F4XN66</accession>